<accession>X6MX63</accession>
<gene>
    <name evidence="2" type="ORF">RFI_18646</name>
</gene>
<comment type="caution">
    <text evidence="2">The sequence shown here is derived from an EMBL/GenBank/DDBJ whole genome shotgun (WGS) entry which is preliminary data.</text>
</comment>
<dbReference type="AlphaFoldDB" id="X6MX63"/>
<dbReference type="Proteomes" id="UP000023152">
    <property type="component" value="Unassembled WGS sequence"/>
</dbReference>
<feature type="transmembrane region" description="Helical" evidence="1">
    <location>
        <begin position="12"/>
        <end position="28"/>
    </location>
</feature>
<organism evidence="2 3">
    <name type="scientific">Reticulomyxa filosa</name>
    <dbReference type="NCBI Taxonomy" id="46433"/>
    <lineage>
        <taxon>Eukaryota</taxon>
        <taxon>Sar</taxon>
        <taxon>Rhizaria</taxon>
        <taxon>Retaria</taxon>
        <taxon>Foraminifera</taxon>
        <taxon>Monothalamids</taxon>
        <taxon>Reticulomyxidae</taxon>
        <taxon>Reticulomyxa</taxon>
    </lineage>
</organism>
<reference evidence="2 3" key="1">
    <citation type="journal article" date="2013" name="Curr. Biol.">
        <title>The Genome of the Foraminiferan Reticulomyxa filosa.</title>
        <authorList>
            <person name="Glockner G."/>
            <person name="Hulsmann N."/>
            <person name="Schleicher M."/>
            <person name="Noegel A.A."/>
            <person name="Eichinger L."/>
            <person name="Gallinger C."/>
            <person name="Pawlowski J."/>
            <person name="Sierra R."/>
            <person name="Euteneuer U."/>
            <person name="Pillet L."/>
            <person name="Moustafa A."/>
            <person name="Platzer M."/>
            <person name="Groth M."/>
            <person name="Szafranski K."/>
            <person name="Schliwa M."/>
        </authorList>
    </citation>
    <scope>NUCLEOTIDE SEQUENCE [LARGE SCALE GENOMIC DNA]</scope>
</reference>
<keyword evidence="1" id="KW-0812">Transmembrane</keyword>
<proteinExistence type="predicted"/>
<dbReference type="EMBL" id="ASPP01014668">
    <property type="protein sequence ID" value="ETO18615.1"/>
    <property type="molecule type" value="Genomic_DNA"/>
</dbReference>
<evidence type="ECO:0000313" key="2">
    <source>
        <dbReference type="EMBL" id="ETO18615.1"/>
    </source>
</evidence>
<keyword evidence="1" id="KW-1133">Transmembrane helix</keyword>
<name>X6MX63_RETFI</name>
<sequence length="118" mass="14188">MDHIHVEKFFSMFSFFFFFFADSIIVQCKHKKFKSFVKSFTEIITKERHAVFNANSKAIEKCLWIHKMAPITLRKRVANIIAVCLFKMSNCIFNERKNKESIFLNSYFFFFKQQNETS</sequence>
<evidence type="ECO:0000256" key="1">
    <source>
        <dbReference type="SAM" id="Phobius"/>
    </source>
</evidence>
<protein>
    <submittedName>
        <fullName evidence="2">Uncharacterized protein</fullName>
    </submittedName>
</protein>
<keyword evidence="1" id="KW-0472">Membrane</keyword>
<evidence type="ECO:0000313" key="3">
    <source>
        <dbReference type="Proteomes" id="UP000023152"/>
    </source>
</evidence>
<keyword evidence="3" id="KW-1185">Reference proteome</keyword>